<evidence type="ECO:0000256" key="3">
    <source>
        <dbReference type="ARBA" id="ARBA00022989"/>
    </source>
</evidence>
<dbReference type="AlphaFoldDB" id="A0AAV9GNE9"/>
<comment type="subcellular location">
    <subcellularLocation>
        <location evidence="1">Membrane</location>
        <topology evidence="1">Multi-pass membrane protein</topology>
    </subcellularLocation>
</comment>
<gene>
    <name evidence="7" type="ORF">QBC34DRAFT_379809</name>
</gene>
<dbReference type="Pfam" id="PF01544">
    <property type="entry name" value="CorA"/>
    <property type="match status" value="1"/>
</dbReference>
<dbReference type="SUPFAM" id="SSF144083">
    <property type="entry name" value="Magnesium transport protein CorA, transmembrane region"/>
    <property type="match status" value="1"/>
</dbReference>
<reference evidence="7" key="2">
    <citation type="submission" date="2023-05" db="EMBL/GenBank/DDBJ databases">
        <authorList>
            <consortium name="Lawrence Berkeley National Laboratory"/>
            <person name="Steindorff A."/>
            <person name="Hensen N."/>
            <person name="Bonometti L."/>
            <person name="Westerberg I."/>
            <person name="Brannstrom I.O."/>
            <person name="Guillou S."/>
            <person name="Cros-Aarteil S."/>
            <person name="Calhoun S."/>
            <person name="Haridas S."/>
            <person name="Kuo A."/>
            <person name="Mondo S."/>
            <person name="Pangilinan J."/>
            <person name="Riley R."/>
            <person name="Labutti K."/>
            <person name="Andreopoulos B."/>
            <person name="Lipzen A."/>
            <person name="Chen C."/>
            <person name="Yanf M."/>
            <person name="Daum C."/>
            <person name="Ng V."/>
            <person name="Clum A."/>
            <person name="Ohm R."/>
            <person name="Martin F."/>
            <person name="Silar P."/>
            <person name="Natvig D."/>
            <person name="Lalanne C."/>
            <person name="Gautier V."/>
            <person name="Ament-Velasquez S.L."/>
            <person name="Kruys A."/>
            <person name="Hutchinson M.I."/>
            <person name="Powell A.J."/>
            <person name="Barry K."/>
            <person name="Miller A.N."/>
            <person name="Grigoriev I.V."/>
            <person name="Debuchy R."/>
            <person name="Gladieux P."/>
            <person name="Thoren M.H."/>
            <person name="Johannesson H."/>
        </authorList>
    </citation>
    <scope>NUCLEOTIDE SEQUENCE</scope>
    <source>
        <strain evidence="7">PSN243</strain>
    </source>
</reference>
<reference evidence="7" key="1">
    <citation type="journal article" date="2023" name="Mol. Phylogenet. Evol.">
        <title>Genome-scale phylogeny and comparative genomics of the fungal order Sordariales.</title>
        <authorList>
            <person name="Hensen N."/>
            <person name="Bonometti L."/>
            <person name="Westerberg I."/>
            <person name="Brannstrom I.O."/>
            <person name="Guillou S."/>
            <person name="Cros-Aarteil S."/>
            <person name="Calhoun S."/>
            <person name="Haridas S."/>
            <person name="Kuo A."/>
            <person name="Mondo S."/>
            <person name="Pangilinan J."/>
            <person name="Riley R."/>
            <person name="LaButti K."/>
            <person name="Andreopoulos B."/>
            <person name="Lipzen A."/>
            <person name="Chen C."/>
            <person name="Yan M."/>
            <person name="Daum C."/>
            <person name="Ng V."/>
            <person name="Clum A."/>
            <person name="Steindorff A."/>
            <person name="Ohm R.A."/>
            <person name="Martin F."/>
            <person name="Silar P."/>
            <person name="Natvig D.O."/>
            <person name="Lalanne C."/>
            <person name="Gautier V."/>
            <person name="Ament-Velasquez S.L."/>
            <person name="Kruys A."/>
            <person name="Hutchinson M.I."/>
            <person name="Powell A.J."/>
            <person name="Barry K."/>
            <person name="Miller A.N."/>
            <person name="Grigoriev I.V."/>
            <person name="Debuchy R."/>
            <person name="Gladieux P."/>
            <person name="Hiltunen Thoren M."/>
            <person name="Johannesson H."/>
        </authorList>
    </citation>
    <scope>NUCLEOTIDE SEQUENCE</scope>
    <source>
        <strain evidence="7">PSN243</strain>
    </source>
</reference>
<accession>A0AAV9GNE9</accession>
<organism evidence="7 8">
    <name type="scientific">Podospora aff. communis PSN243</name>
    <dbReference type="NCBI Taxonomy" id="3040156"/>
    <lineage>
        <taxon>Eukaryota</taxon>
        <taxon>Fungi</taxon>
        <taxon>Dikarya</taxon>
        <taxon>Ascomycota</taxon>
        <taxon>Pezizomycotina</taxon>
        <taxon>Sordariomycetes</taxon>
        <taxon>Sordariomycetidae</taxon>
        <taxon>Sordariales</taxon>
        <taxon>Podosporaceae</taxon>
        <taxon>Podospora</taxon>
    </lineage>
</organism>
<keyword evidence="3 6" id="KW-1133">Transmembrane helix</keyword>
<evidence type="ECO:0000313" key="8">
    <source>
        <dbReference type="Proteomes" id="UP001321760"/>
    </source>
</evidence>
<keyword evidence="8" id="KW-1185">Reference proteome</keyword>
<evidence type="ECO:0000256" key="5">
    <source>
        <dbReference type="SAM" id="MobiDB-lite"/>
    </source>
</evidence>
<dbReference type="GO" id="GO:0016020">
    <property type="term" value="C:membrane"/>
    <property type="evidence" value="ECO:0007669"/>
    <property type="project" value="UniProtKB-SubCell"/>
</dbReference>
<evidence type="ECO:0000256" key="1">
    <source>
        <dbReference type="ARBA" id="ARBA00004141"/>
    </source>
</evidence>
<name>A0AAV9GNE9_9PEZI</name>
<keyword evidence="4 6" id="KW-0472">Membrane</keyword>
<feature type="transmembrane region" description="Helical" evidence="6">
    <location>
        <begin position="513"/>
        <end position="535"/>
    </location>
</feature>
<protein>
    <submittedName>
        <fullName evidence="7">Uncharacterized protein</fullName>
    </submittedName>
</protein>
<feature type="region of interest" description="Disordered" evidence="5">
    <location>
        <begin position="50"/>
        <end position="70"/>
    </location>
</feature>
<evidence type="ECO:0000313" key="7">
    <source>
        <dbReference type="EMBL" id="KAK4449748.1"/>
    </source>
</evidence>
<dbReference type="EMBL" id="MU865935">
    <property type="protein sequence ID" value="KAK4449748.1"/>
    <property type="molecule type" value="Genomic_DNA"/>
</dbReference>
<feature type="region of interest" description="Disordered" evidence="5">
    <location>
        <begin position="1"/>
        <end position="20"/>
    </location>
</feature>
<evidence type="ECO:0000256" key="4">
    <source>
        <dbReference type="ARBA" id="ARBA00023136"/>
    </source>
</evidence>
<keyword evidence="2 6" id="KW-0812">Transmembrane</keyword>
<sequence>MADLPPTCLHKSSSASRDASSHCCLDQNAASDLAAIRALLQAMTQHKLSKVPKDASSHATSRSFDGVDPKRSHYDEARTINYHMRQLPSGFILHHSVGPESIEGNPEHETILLHPGSTSEDLKPGVYSGVSWEFDPFQGNHHVESSEFGYDEDGYICSLARYMAASTADPPHMGNMGSSPRRRRIKEHIFKKRDGPILPPAWAGQRFGKEWNIGPWGSSDDKRITDDGWGGGLMAVTRSRKEDVLFQYHMRVFTTGLLKTCVGKVSGNLTDPSDVKRNLDIHEIRYAVGLKTTWELDLPVYTLITMTNSFTSLEDLGELSDSSIWTAANISPSIRATGVAAFAFRIQSLLPGWADQWSRLLDQIDRVISGDLANILSPESRREIMLDGNELRLLEFYPALQQILLIAADWIQESMDDLRWMADDMQRLYFSPNTPSDSYATFLPSGFDAKDQDAAIAVFKQNWDSVKTYQERLGKSLLARIARKQEEVKNLKEGMFNSTTVNEAKNSTKQNHYILIFTVVTIIYLPLSFISTLFALDVFDWQDSKQLNSFIVTITLVATGTYLLSAFMVRYSQRLSGGLQAWEKAYPV</sequence>
<dbReference type="InterPro" id="IPR002523">
    <property type="entry name" value="MgTranspt_CorA/ZnTranspt_ZntB"/>
</dbReference>
<feature type="transmembrane region" description="Helical" evidence="6">
    <location>
        <begin position="547"/>
        <end position="569"/>
    </location>
</feature>
<evidence type="ECO:0000256" key="6">
    <source>
        <dbReference type="SAM" id="Phobius"/>
    </source>
</evidence>
<evidence type="ECO:0000256" key="2">
    <source>
        <dbReference type="ARBA" id="ARBA00022692"/>
    </source>
</evidence>
<comment type="caution">
    <text evidence="7">The sequence shown here is derived from an EMBL/GenBank/DDBJ whole genome shotgun (WGS) entry which is preliminary data.</text>
</comment>
<dbReference type="GO" id="GO:0046873">
    <property type="term" value="F:metal ion transmembrane transporter activity"/>
    <property type="evidence" value="ECO:0007669"/>
    <property type="project" value="InterPro"/>
</dbReference>
<dbReference type="InterPro" id="IPR045863">
    <property type="entry name" value="CorA_TM1_TM2"/>
</dbReference>
<dbReference type="Gene3D" id="1.20.58.340">
    <property type="entry name" value="Magnesium transport protein CorA, transmembrane region"/>
    <property type="match status" value="1"/>
</dbReference>
<dbReference type="Proteomes" id="UP001321760">
    <property type="component" value="Unassembled WGS sequence"/>
</dbReference>
<proteinExistence type="predicted"/>